<keyword evidence="2" id="KW-1185">Reference proteome</keyword>
<reference evidence="1 2" key="1">
    <citation type="submission" date="2023-10" db="EMBL/GenBank/DDBJ databases">
        <title>Genome-Wide Identification Analysis in wild type Solanum Pinnatisectum Reveals Some Genes Defensing Phytophthora Infestans.</title>
        <authorList>
            <person name="Sun C."/>
        </authorList>
    </citation>
    <scope>NUCLEOTIDE SEQUENCE [LARGE SCALE GENOMIC DNA]</scope>
    <source>
        <strain evidence="1">LQN</strain>
        <tissue evidence="1">Leaf</tissue>
    </source>
</reference>
<name>A0AAV9MPF1_9SOLN</name>
<dbReference type="AlphaFoldDB" id="A0AAV9MPF1"/>
<evidence type="ECO:0000313" key="2">
    <source>
        <dbReference type="Proteomes" id="UP001311915"/>
    </source>
</evidence>
<protein>
    <submittedName>
        <fullName evidence="1">Uncharacterized protein</fullName>
    </submittedName>
</protein>
<comment type="caution">
    <text evidence="1">The sequence shown here is derived from an EMBL/GenBank/DDBJ whole genome shotgun (WGS) entry which is preliminary data.</text>
</comment>
<gene>
    <name evidence="1" type="ORF">R3W88_003580</name>
</gene>
<dbReference type="Proteomes" id="UP001311915">
    <property type="component" value="Unassembled WGS sequence"/>
</dbReference>
<accession>A0AAV9MPF1</accession>
<organism evidence="1 2">
    <name type="scientific">Solanum pinnatisectum</name>
    <name type="common">tansyleaf nightshade</name>
    <dbReference type="NCBI Taxonomy" id="50273"/>
    <lineage>
        <taxon>Eukaryota</taxon>
        <taxon>Viridiplantae</taxon>
        <taxon>Streptophyta</taxon>
        <taxon>Embryophyta</taxon>
        <taxon>Tracheophyta</taxon>
        <taxon>Spermatophyta</taxon>
        <taxon>Magnoliopsida</taxon>
        <taxon>eudicotyledons</taxon>
        <taxon>Gunneridae</taxon>
        <taxon>Pentapetalae</taxon>
        <taxon>asterids</taxon>
        <taxon>lamiids</taxon>
        <taxon>Solanales</taxon>
        <taxon>Solanaceae</taxon>
        <taxon>Solanoideae</taxon>
        <taxon>Solaneae</taxon>
        <taxon>Solanum</taxon>
    </lineage>
</organism>
<proteinExistence type="predicted"/>
<dbReference type="EMBL" id="JAWPEI010000001">
    <property type="protein sequence ID" value="KAK4739883.1"/>
    <property type="molecule type" value="Genomic_DNA"/>
</dbReference>
<sequence>MMSFAFFSNSIIKISGFTDKDYNEVRNAISSLFKNLKFKPTRYKVAFVKK</sequence>
<evidence type="ECO:0000313" key="1">
    <source>
        <dbReference type="EMBL" id="KAK4739883.1"/>
    </source>
</evidence>